<evidence type="ECO:0000313" key="4">
    <source>
        <dbReference type="Proteomes" id="UP000221538"/>
    </source>
</evidence>
<keyword evidence="1" id="KW-0472">Membrane</keyword>
<feature type="transmembrane region" description="Helical" evidence="1">
    <location>
        <begin position="21"/>
        <end position="40"/>
    </location>
</feature>
<reference evidence="2 4" key="2">
    <citation type="journal article" date="2013" name="Environ. Sci. Technol.">
        <title>The 4-tert-butylphenol-utilizing bacterium Sphingobium fuliginis OMI can degrade bisphenols via phenolic ring hydroxylation and meta-cleavage pathway.</title>
        <authorList>
            <person name="Ogata Y."/>
            <person name="Goda S."/>
            <person name="Toyama T."/>
            <person name="Sei K."/>
            <person name="Ike M."/>
        </authorList>
    </citation>
    <scope>NUCLEOTIDE SEQUENCE [LARGE SCALE GENOMIC DNA]</scope>
    <source>
        <strain evidence="2 4">OMI</strain>
    </source>
</reference>
<keyword evidence="1" id="KW-0812">Transmembrane</keyword>
<name>A0A292ZJM0_SPHSA</name>
<reference evidence="2" key="5">
    <citation type="submission" date="2017-10" db="EMBL/GenBank/DDBJ databases">
        <authorList>
            <person name="Banno H."/>
            <person name="Chua N.-H."/>
        </authorList>
    </citation>
    <scope>NUCLEOTIDE SEQUENCE</scope>
    <source>
        <strain evidence="2">OMI</strain>
    </source>
</reference>
<evidence type="ECO:0000313" key="2">
    <source>
        <dbReference type="EMBL" id="GAY23049.1"/>
    </source>
</evidence>
<evidence type="ECO:0000313" key="3">
    <source>
        <dbReference type="EMBL" id="GFZ83527.1"/>
    </source>
</evidence>
<dbReference type="AlphaFoldDB" id="A0A292ZJM0"/>
<reference evidence="5" key="6">
    <citation type="journal article" date="2019" name="Int. J. Syst. Evol. Microbiol.">
        <title>The Global Catalogue of Microorganisms (GCM) 10K type strain sequencing project: providing services to taxonomists for standard genome sequencing and annotation.</title>
        <authorList>
            <consortium name="The Broad Institute Genomics Platform"/>
            <consortium name="The Broad Institute Genome Sequencing Center for Infectious Disease"/>
            <person name="Wu L."/>
            <person name="Ma J."/>
        </authorList>
    </citation>
    <scope>NUCLEOTIDE SEQUENCE [LARGE SCALE GENOMIC DNA]</scope>
    <source>
        <strain evidence="5">CCM 7327</strain>
    </source>
</reference>
<reference evidence="2 4" key="1">
    <citation type="journal article" date="2013" name="Biodegradation">
        <title>Occurrence of 4-tert-butylphenol (4-t-BP) biodegradation in an aquatic sample caused by the presence of Spirodela polyrrhiza and isolation of a 4-t-BP-utilizing bacterium.</title>
        <authorList>
            <person name="Ogata Y."/>
            <person name="Toyama T."/>
            <person name="Yu N."/>
            <person name="Wang X."/>
            <person name="Sei K."/>
            <person name="Ike M."/>
        </authorList>
    </citation>
    <scope>NUCLEOTIDE SEQUENCE [LARGE SCALE GENOMIC DNA]</scope>
    <source>
        <strain evidence="2 4">OMI</strain>
    </source>
</reference>
<reference evidence="2" key="4">
    <citation type="submission" date="2017-10" db="EMBL/GenBank/DDBJ databases">
        <title>Bioaugmenting a lab-scale membrane bioreactor with Sphingobium fuliginis OMI to degrade 4-tert-butylphenol.</title>
        <authorList>
            <person name="Takada K."/>
            <person name="Shiba T."/>
            <person name="Soda S."/>
            <person name="Inoue D."/>
            <person name="Miyake M."/>
            <person name="Eguchi M."/>
            <person name="Ike M."/>
        </authorList>
    </citation>
    <scope>NUCLEOTIDE SEQUENCE</scope>
    <source>
        <strain evidence="2">OMI</strain>
    </source>
</reference>
<reference evidence="3" key="7">
    <citation type="submission" date="2024-05" db="EMBL/GenBank/DDBJ databases">
        <authorList>
            <person name="Sun Q."/>
            <person name="Sedlacek I."/>
        </authorList>
    </citation>
    <scope>NUCLEOTIDE SEQUENCE</scope>
    <source>
        <strain evidence="3">CCM 7327</strain>
    </source>
</reference>
<comment type="caution">
    <text evidence="2">The sequence shown here is derived from an EMBL/GenBank/DDBJ whole genome shotgun (WGS) entry which is preliminary data.</text>
</comment>
<evidence type="ECO:0000313" key="5">
    <source>
        <dbReference type="Proteomes" id="UP000628109"/>
    </source>
</evidence>
<dbReference type="EMBL" id="BEWI01000032">
    <property type="protein sequence ID" value="GAY23049.1"/>
    <property type="molecule type" value="Genomic_DNA"/>
</dbReference>
<organism evidence="2 4">
    <name type="scientific">Sphingobium fuliginis (strain ATCC 27551)</name>
    <dbReference type="NCBI Taxonomy" id="336203"/>
    <lineage>
        <taxon>Bacteria</taxon>
        <taxon>Pseudomonadati</taxon>
        <taxon>Pseudomonadota</taxon>
        <taxon>Alphaproteobacteria</taxon>
        <taxon>Sphingomonadales</taxon>
        <taxon>Sphingomonadaceae</taxon>
        <taxon>Sphingobium</taxon>
    </lineage>
</organism>
<evidence type="ECO:0000256" key="1">
    <source>
        <dbReference type="SAM" id="Phobius"/>
    </source>
</evidence>
<dbReference type="Proteomes" id="UP000628109">
    <property type="component" value="Unassembled WGS sequence"/>
</dbReference>
<reference evidence="3" key="3">
    <citation type="journal article" date="2014" name="Int. J. Syst. Evol. Microbiol.">
        <title>Complete genome of a new Firmicutes species belonging to the dominant human colonic microbiota ('Ruminococcus bicirculans') reveals two chromosomes and a selective capacity to utilize plant glucans.</title>
        <authorList>
            <consortium name="NISC Comparative Sequencing Program"/>
            <person name="Wegmann U."/>
            <person name="Louis P."/>
            <person name="Goesmann A."/>
            <person name="Henrissat B."/>
            <person name="Duncan S.H."/>
            <person name="Flint H.J."/>
        </authorList>
    </citation>
    <scope>NUCLEOTIDE SEQUENCE</scope>
    <source>
        <strain evidence="3">CCM 7327</strain>
    </source>
</reference>
<proteinExistence type="predicted"/>
<gene>
    <name evidence="3" type="ORF">GCM10019071_10000</name>
    <name evidence="2" type="ORF">SFOMI_3613</name>
</gene>
<keyword evidence="1" id="KW-1133">Transmembrane helix</keyword>
<protein>
    <submittedName>
        <fullName evidence="2">Uncharacterized protein</fullName>
    </submittedName>
</protein>
<keyword evidence="5" id="KW-1185">Reference proteome</keyword>
<accession>A0A292ZJM0</accession>
<dbReference type="EMBL" id="BMDU01000002">
    <property type="protein sequence ID" value="GFZ83527.1"/>
    <property type="molecule type" value="Genomic_DNA"/>
</dbReference>
<sequence>MKRNRSYSSFEGSSRRRKTSLPIIPIIAVLVLAGIIALLWSRGGEKPQARVEKVIPAEKLGQ</sequence>
<dbReference type="Proteomes" id="UP000221538">
    <property type="component" value="Unassembled WGS sequence"/>
</dbReference>
<dbReference type="RefSeq" id="WP_044661801.1">
    <property type="nucleotide sequence ID" value="NZ_BEWI01000032.1"/>
</dbReference>